<proteinExistence type="predicted"/>
<keyword evidence="4" id="KW-1185">Reference proteome</keyword>
<dbReference type="AlphaFoldDB" id="A0AAV2BN38"/>
<accession>A0AAV2BN38</accession>
<feature type="transmembrane region" description="Helical" evidence="2">
    <location>
        <begin position="12"/>
        <end position="29"/>
    </location>
</feature>
<keyword evidence="2" id="KW-1133">Transmembrane helix</keyword>
<dbReference type="EMBL" id="CAXIEN010000420">
    <property type="protein sequence ID" value="CAL1297309.1"/>
    <property type="molecule type" value="Genomic_DNA"/>
</dbReference>
<keyword evidence="2" id="KW-0472">Membrane</keyword>
<protein>
    <submittedName>
        <fullName evidence="3">Uncharacterized protein</fullName>
    </submittedName>
</protein>
<evidence type="ECO:0000256" key="2">
    <source>
        <dbReference type="SAM" id="Phobius"/>
    </source>
</evidence>
<comment type="caution">
    <text evidence="3">The sequence shown here is derived from an EMBL/GenBank/DDBJ whole genome shotgun (WGS) entry which is preliminary data.</text>
</comment>
<reference evidence="3 4" key="1">
    <citation type="submission" date="2024-04" db="EMBL/GenBank/DDBJ databases">
        <authorList>
            <person name="Rising A."/>
            <person name="Reimegard J."/>
            <person name="Sonavane S."/>
            <person name="Akerstrom W."/>
            <person name="Nylinder S."/>
            <person name="Hedman E."/>
            <person name="Kallberg Y."/>
        </authorList>
    </citation>
    <scope>NUCLEOTIDE SEQUENCE [LARGE SCALE GENOMIC DNA]</scope>
</reference>
<sequence>MFCTENSQRIAKYVLLNLLCFNFVLSSTIELAQRQENGEDEGIYGEYEDEGTDTENEDILRLDFFRFTTRKRYIWEDWTVPTRDPDYGESSSSTNVLLYIILPILVSGIGGTLLYFCFKNWSENDCCSDESDSHSSISADRFTTVQRPPIGRNQYTDSRREPEMRDLFSELDNIGGAAHLTDPTISLVNSIYANSTQDRREAENVVAEKPPDYSTVTLNDLVNPTKPAFPVVKKDSETPPPEYGKGNVFL</sequence>
<evidence type="ECO:0000256" key="1">
    <source>
        <dbReference type="SAM" id="MobiDB-lite"/>
    </source>
</evidence>
<keyword evidence="2" id="KW-0812">Transmembrane</keyword>
<feature type="region of interest" description="Disordered" evidence="1">
    <location>
        <begin position="228"/>
        <end position="250"/>
    </location>
</feature>
<name>A0AAV2BN38_9ARAC</name>
<organism evidence="3 4">
    <name type="scientific">Larinioides sclopetarius</name>
    <dbReference type="NCBI Taxonomy" id="280406"/>
    <lineage>
        <taxon>Eukaryota</taxon>
        <taxon>Metazoa</taxon>
        <taxon>Ecdysozoa</taxon>
        <taxon>Arthropoda</taxon>
        <taxon>Chelicerata</taxon>
        <taxon>Arachnida</taxon>
        <taxon>Araneae</taxon>
        <taxon>Araneomorphae</taxon>
        <taxon>Entelegynae</taxon>
        <taxon>Araneoidea</taxon>
        <taxon>Araneidae</taxon>
        <taxon>Larinioides</taxon>
    </lineage>
</organism>
<gene>
    <name evidence="3" type="ORF">LARSCL_LOCUS20237</name>
</gene>
<evidence type="ECO:0000313" key="4">
    <source>
        <dbReference type="Proteomes" id="UP001497382"/>
    </source>
</evidence>
<evidence type="ECO:0000313" key="3">
    <source>
        <dbReference type="EMBL" id="CAL1297309.1"/>
    </source>
</evidence>
<dbReference type="Proteomes" id="UP001497382">
    <property type="component" value="Unassembled WGS sequence"/>
</dbReference>
<feature type="transmembrane region" description="Helical" evidence="2">
    <location>
        <begin position="96"/>
        <end position="118"/>
    </location>
</feature>